<dbReference type="Gene3D" id="3.40.50.11440">
    <property type="match status" value="1"/>
</dbReference>
<dbReference type="Pfam" id="PF04015">
    <property type="entry name" value="DUF362"/>
    <property type="match status" value="1"/>
</dbReference>
<organism evidence="2 3">
    <name type="scientific">Telmatospirillum siberiense</name>
    <dbReference type="NCBI Taxonomy" id="382514"/>
    <lineage>
        <taxon>Bacteria</taxon>
        <taxon>Pseudomonadati</taxon>
        <taxon>Pseudomonadota</taxon>
        <taxon>Alphaproteobacteria</taxon>
        <taxon>Rhodospirillales</taxon>
        <taxon>Rhodospirillaceae</taxon>
        <taxon>Telmatospirillum</taxon>
    </lineage>
</organism>
<reference evidence="3" key="1">
    <citation type="submission" date="2017-12" db="EMBL/GenBank/DDBJ databases">
        <title>Draft genome sequence of Telmatospirillum siberiense 26-4b1T, an acidotolerant peatland alphaproteobacterium potentially involved in sulfur cycling.</title>
        <authorList>
            <person name="Hausmann B."/>
            <person name="Pjevac P."/>
            <person name="Schreck K."/>
            <person name="Herbold C.W."/>
            <person name="Daims H."/>
            <person name="Wagner M."/>
            <person name="Pester M."/>
            <person name="Loy A."/>
        </authorList>
    </citation>
    <scope>NUCLEOTIDE SEQUENCE [LARGE SCALE GENOMIC DNA]</scope>
    <source>
        <strain evidence="3">26-4b1</strain>
    </source>
</reference>
<dbReference type="RefSeq" id="WP_101250341.1">
    <property type="nucleotide sequence ID" value="NZ_PIUM01000008.1"/>
</dbReference>
<evidence type="ECO:0000259" key="1">
    <source>
        <dbReference type="Pfam" id="PF04015"/>
    </source>
</evidence>
<dbReference type="Proteomes" id="UP000233293">
    <property type="component" value="Unassembled WGS sequence"/>
</dbReference>
<protein>
    <submittedName>
        <fullName evidence="2">(Fe-S)-binding protein</fullName>
    </submittedName>
</protein>
<keyword evidence="3" id="KW-1185">Reference proteome</keyword>
<dbReference type="InterPro" id="IPR007160">
    <property type="entry name" value="DUF362"/>
</dbReference>
<accession>A0A2N3PWP1</accession>
<dbReference type="OrthoDB" id="9781559at2"/>
<feature type="domain" description="DUF362" evidence="1">
    <location>
        <begin position="68"/>
        <end position="281"/>
    </location>
</feature>
<evidence type="ECO:0000313" key="2">
    <source>
        <dbReference type="EMBL" id="PKU24798.1"/>
    </source>
</evidence>
<gene>
    <name evidence="2" type="ORF">CWS72_09410</name>
</gene>
<comment type="caution">
    <text evidence="2">The sequence shown here is derived from an EMBL/GenBank/DDBJ whole genome shotgun (WGS) entry which is preliminary data.</text>
</comment>
<evidence type="ECO:0000313" key="3">
    <source>
        <dbReference type="Proteomes" id="UP000233293"/>
    </source>
</evidence>
<dbReference type="InterPro" id="IPR006311">
    <property type="entry name" value="TAT_signal"/>
</dbReference>
<sequence>MERKIPRRSFLQTTAMAAGTLAVTDLSYIANAFAAPQEKSQVFFTKNISSDGLLEIYSKINQNVSGRVAIKLHTGEPHGPNILPRDMVKALQQHIPNSSLVETNTLYKGKRYTTADHRETIKINGWDFCPVDIMDEDGAVMIPVKGGKHFQEMSVGKNMLNYDSMVVLTHFKGHAMGGFGGSMKNIAIGCADGQIGKKMVHAAPDNEDYQTWLKGAPFMENMVESAKATIDHFDKKIVFINVLRNMSVDCDCAGVAAAPPKAHDLGILASTDLLAVDQASIDMVYQLPEAELHDLKERIESRSGLHQLEYMKTLKMGNDQYELISL</sequence>
<name>A0A2N3PWP1_9PROT</name>
<dbReference type="EMBL" id="PIUM01000008">
    <property type="protein sequence ID" value="PKU24798.1"/>
    <property type="molecule type" value="Genomic_DNA"/>
</dbReference>
<dbReference type="PROSITE" id="PS51318">
    <property type="entry name" value="TAT"/>
    <property type="match status" value="1"/>
</dbReference>
<dbReference type="AlphaFoldDB" id="A0A2N3PWP1"/>
<proteinExistence type="predicted"/>